<evidence type="ECO:0008006" key="9">
    <source>
        <dbReference type="Google" id="ProtNLM"/>
    </source>
</evidence>
<keyword evidence="8" id="KW-1185">Reference proteome</keyword>
<dbReference type="InterPro" id="IPR017972">
    <property type="entry name" value="Cyt_P450_CS"/>
</dbReference>
<reference evidence="7" key="1">
    <citation type="submission" date="2023-03" db="EMBL/GenBank/DDBJ databases">
        <title>Chromosome-scale reference genome and RAD-based genetic map of yellow starthistle (Centaurea solstitialis) reveal putative structural variation and QTLs associated with invader traits.</title>
        <authorList>
            <person name="Reatini B."/>
            <person name="Cang F.A."/>
            <person name="Jiang Q."/>
            <person name="Mckibben M.T.W."/>
            <person name="Barker M.S."/>
            <person name="Rieseberg L.H."/>
            <person name="Dlugosch K.M."/>
        </authorList>
    </citation>
    <scope>NUCLEOTIDE SEQUENCE</scope>
    <source>
        <strain evidence="7">CAN-66</strain>
        <tissue evidence="7">Leaf</tissue>
    </source>
</reference>
<dbReference type="AlphaFoldDB" id="A0AA38SVM0"/>
<dbReference type="InterPro" id="IPR001128">
    <property type="entry name" value="Cyt_P450"/>
</dbReference>
<evidence type="ECO:0000313" key="7">
    <source>
        <dbReference type="EMBL" id="KAJ9543551.1"/>
    </source>
</evidence>
<evidence type="ECO:0000256" key="2">
    <source>
        <dbReference type="ARBA" id="ARBA00010617"/>
    </source>
</evidence>
<evidence type="ECO:0000256" key="4">
    <source>
        <dbReference type="ARBA" id="ARBA00023002"/>
    </source>
</evidence>
<proteinExistence type="inferred from homology"/>
<dbReference type="GO" id="GO:0006629">
    <property type="term" value="P:lipid metabolic process"/>
    <property type="evidence" value="ECO:0007669"/>
    <property type="project" value="UniProtKB-ARBA"/>
</dbReference>
<evidence type="ECO:0000256" key="1">
    <source>
        <dbReference type="ARBA" id="ARBA00001971"/>
    </source>
</evidence>
<gene>
    <name evidence="7" type="ORF">OSB04_023258</name>
</gene>
<dbReference type="SUPFAM" id="SSF48264">
    <property type="entry name" value="Cytochrome P450"/>
    <property type="match status" value="1"/>
</dbReference>
<evidence type="ECO:0000256" key="3">
    <source>
        <dbReference type="ARBA" id="ARBA00022723"/>
    </source>
</evidence>
<dbReference type="InterPro" id="IPR036396">
    <property type="entry name" value="Cyt_P450_sf"/>
</dbReference>
<sequence length="116" mass="13501">MVSYHLYAMGKVERLWGKDWPEFRPERWLEKEETITEEEKWRFVARDPYTYPVFHAGPRVCLGKEMAFLQMKRVVAGVLGRFKVVPVVEDGGEPVYLTALTSKMKGGLPVKIVERK</sequence>
<evidence type="ECO:0000313" key="8">
    <source>
        <dbReference type="Proteomes" id="UP001172457"/>
    </source>
</evidence>
<keyword evidence="3 6" id="KW-0479">Metal-binding</keyword>
<comment type="caution">
    <text evidence="7">The sequence shown here is derived from an EMBL/GenBank/DDBJ whole genome shotgun (WGS) entry which is preliminary data.</text>
</comment>
<dbReference type="PANTHER" id="PTHR24296">
    <property type="entry name" value="CYTOCHROME P450"/>
    <property type="match status" value="1"/>
</dbReference>
<evidence type="ECO:0000256" key="5">
    <source>
        <dbReference type="ARBA" id="ARBA00023004"/>
    </source>
</evidence>
<dbReference type="GO" id="GO:0016705">
    <property type="term" value="F:oxidoreductase activity, acting on paired donors, with incorporation or reduction of molecular oxygen"/>
    <property type="evidence" value="ECO:0007669"/>
    <property type="project" value="InterPro"/>
</dbReference>
<name>A0AA38SVM0_9ASTR</name>
<accession>A0AA38SVM0</accession>
<dbReference type="PROSITE" id="PS00086">
    <property type="entry name" value="CYTOCHROME_P450"/>
    <property type="match status" value="1"/>
</dbReference>
<dbReference type="Pfam" id="PF00067">
    <property type="entry name" value="p450"/>
    <property type="match status" value="1"/>
</dbReference>
<dbReference type="GO" id="GO:0005506">
    <property type="term" value="F:iron ion binding"/>
    <property type="evidence" value="ECO:0007669"/>
    <property type="project" value="InterPro"/>
</dbReference>
<keyword evidence="5 6" id="KW-0408">Iron</keyword>
<organism evidence="7 8">
    <name type="scientific">Centaurea solstitialis</name>
    <name type="common">yellow star-thistle</name>
    <dbReference type="NCBI Taxonomy" id="347529"/>
    <lineage>
        <taxon>Eukaryota</taxon>
        <taxon>Viridiplantae</taxon>
        <taxon>Streptophyta</taxon>
        <taxon>Embryophyta</taxon>
        <taxon>Tracheophyta</taxon>
        <taxon>Spermatophyta</taxon>
        <taxon>Magnoliopsida</taxon>
        <taxon>eudicotyledons</taxon>
        <taxon>Gunneridae</taxon>
        <taxon>Pentapetalae</taxon>
        <taxon>asterids</taxon>
        <taxon>campanulids</taxon>
        <taxon>Asterales</taxon>
        <taxon>Asteraceae</taxon>
        <taxon>Carduoideae</taxon>
        <taxon>Cardueae</taxon>
        <taxon>Centaureinae</taxon>
        <taxon>Centaurea</taxon>
    </lineage>
</organism>
<evidence type="ECO:0000256" key="6">
    <source>
        <dbReference type="RuleBase" id="RU000461"/>
    </source>
</evidence>
<protein>
    <recommendedName>
        <fullName evidence="9">Cytochrome P450</fullName>
    </recommendedName>
</protein>
<dbReference type="EMBL" id="JARYMX010000006">
    <property type="protein sequence ID" value="KAJ9543551.1"/>
    <property type="molecule type" value="Genomic_DNA"/>
</dbReference>
<keyword evidence="6" id="KW-0349">Heme</keyword>
<dbReference type="GO" id="GO:0020037">
    <property type="term" value="F:heme binding"/>
    <property type="evidence" value="ECO:0007669"/>
    <property type="project" value="InterPro"/>
</dbReference>
<comment type="cofactor">
    <cofactor evidence="1">
        <name>heme</name>
        <dbReference type="ChEBI" id="CHEBI:30413"/>
    </cofactor>
</comment>
<dbReference type="Proteomes" id="UP001172457">
    <property type="component" value="Chromosome 6"/>
</dbReference>
<comment type="similarity">
    <text evidence="2 6">Belongs to the cytochrome P450 family.</text>
</comment>
<dbReference type="GO" id="GO:0004497">
    <property type="term" value="F:monooxygenase activity"/>
    <property type="evidence" value="ECO:0007669"/>
    <property type="project" value="UniProtKB-KW"/>
</dbReference>
<keyword evidence="6" id="KW-0503">Monooxygenase</keyword>
<dbReference type="Gene3D" id="1.10.630.10">
    <property type="entry name" value="Cytochrome P450"/>
    <property type="match status" value="1"/>
</dbReference>
<keyword evidence="4 6" id="KW-0560">Oxidoreductase</keyword>